<reference evidence="1" key="1">
    <citation type="submission" date="2021-01" db="UniProtKB">
        <authorList>
            <consortium name="EnsemblMetazoa"/>
        </authorList>
    </citation>
    <scope>IDENTIFICATION</scope>
</reference>
<dbReference type="EnsemblMetazoa" id="CLYHEMT006237.2">
    <property type="protein sequence ID" value="CLYHEMP006237.2"/>
    <property type="gene ID" value="CLYHEMG006237"/>
</dbReference>
<sequence length="554" mass="63455">MAAANNNSMGNKVKAMKPKIIDPSKCTLGKSLHQQVLRYSRKTLQHQTKQFNLGNGQIFTDPITAADYLLQREYGDSSLVDNTKHECVFIPPVFCSNQYTSKSAVPLLDYDFETRFLTTLANLSNEFPNHWFTEQLKTFVQQQGLSTDDAKNIDAADFNKWILNVKTSYLVAQELHGHEVNLPPSTLETNIFIQGCLAELASKKPGTELEATLRNCLQTLRNVNGKKILKRGIEKLIEQKPCTDSNLLWFFELVLSYRGEAYEQMFFDKLLSMREDTLLNDTVILQSVCFITDVNKKKHQEFDLIIFSWPRKLVIGIEIKRQLNDTAFNQIEKYHTLFQERLGDQFGADWTFFPVICVGENTLSFESQHYININTDIELWLSSIFKRFPEKTVPIPFLPSAEHLIKILRLIIFAVHISKKDQIAPITTTNWVKYISDAIDTLCTSHNILFHSKEQLPVFIGDHAQYTKLLIKGGPGAGKTHILKQRAIMLSKDPQFNGRVMFIVHVTLLRNSLLYYQTKHELQSHGIIVNNVVLDIVSNLCNTGCSEKEYRVQT</sequence>
<organism evidence="1 2">
    <name type="scientific">Clytia hemisphaerica</name>
    <dbReference type="NCBI Taxonomy" id="252671"/>
    <lineage>
        <taxon>Eukaryota</taxon>
        <taxon>Metazoa</taxon>
        <taxon>Cnidaria</taxon>
        <taxon>Hydrozoa</taxon>
        <taxon>Hydroidolina</taxon>
        <taxon>Leptothecata</taxon>
        <taxon>Obeliida</taxon>
        <taxon>Clytiidae</taxon>
        <taxon>Clytia</taxon>
    </lineage>
</organism>
<name>A0A7M5VA61_9CNID</name>
<dbReference type="EnsemblMetazoa" id="CLYHEMT006237.1">
    <property type="protein sequence ID" value="CLYHEMP006237.1"/>
    <property type="gene ID" value="CLYHEMG006237"/>
</dbReference>
<proteinExistence type="predicted"/>
<dbReference type="AlphaFoldDB" id="A0A7M5VA61"/>
<accession>A0A7M5VA61</accession>
<keyword evidence="2" id="KW-1185">Reference proteome</keyword>
<dbReference type="Proteomes" id="UP000594262">
    <property type="component" value="Unplaced"/>
</dbReference>
<protein>
    <submittedName>
        <fullName evidence="1">Uncharacterized protein</fullName>
    </submittedName>
</protein>
<evidence type="ECO:0000313" key="2">
    <source>
        <dbReference type="Proteomes" id="UP000594262"/>
    </source>
</evidence>
<evidence type="ECO:0000313" key="1">
    <source>
        <dbReference type="EnsemblMetazoa" id="CLYHEMP006237.1"/>
    </source>
</evidence>
<dbReference type="OrthoDB" id="5964143at2759"/>